<dbReference type="EC" id="2.7.8.6" evidence="4"/>
<reference evidence="4 5" key="1">
    <citation type="submission" date="2017-06" db="EMBL/GenBank/DDBJ databases">
        <title>Genome sequence of Lactobacillus plantarum subsp. plantarum strain SRCM101258.</title>
        <authorList>
            <person name="Cho S.H."/>
        </authorList>
    </citation>
    <scope>NUCLEOTIDE SEQUENCE [LARGE SCALE GENOMIC DNA]</scope>
    <source>
        <strain evidence="4 5">SRCM101258</strain>
    </source>
</reference>
<dbReference type="EMBL" id="NKCZ01000119">
    <property type="protein sequence ID" value="POD82463.1"/>
    <property type="molecule type" value="Genomic_DNA"/>
</dbReference>
<evidence type="ECO:0000256" key="1">
    <source>
        <dbReference type="ARBA" id="ARBA00006464"/>
    </source>
</evidence>
<comment type="caution">
    <text evidence="4">The sequence shown here is derived from an EMBL/GenBank/DDBJ whole genome shotgun (WGS) entry which is preliminary data.</text>
</comment>
<sequence>MHEVEINESIVADEQHCEFISKIGVPVTGWKMDLKRCFDLAVGLLGTLLSVPIVIVFAILIKLTSDGPVFYKQARVGWMGTTFDVIKLRSMYQDAEAQTGAIWAQKNDPRVTPVGRWMRKNSDR</sequence>
<dbReference type="PANTHER" id="PTHR30576">
    <property type="entry name" value="COLANIC BIOSYNTHESIS UDP-GLUCOSE LIPID CARRIER TRANSFERASE"/>
    <property type="match status" value="1"/>
</dbReference>
<proteinExistence type="inferred from homology"/>
<name>A0A2S3U3Z6_LACPN</name>
<protein>
    <submittedName>
        <fullName evidence="4">Undecaprenyl-phosphate galactose phosphotransferase</fullName>
        <ecNumber evidence="4">2.7.8.6</ecNumber>
    </submittedName>
</protein>
<dbReference type="PANTHER" id="PTHR30576:SF0">
    <property type="entry name" value="UNDECAPRENYL-PHOSPHATE N-ACETYLGALACTOSAMINYL 1-PHOSPHATE TRANSFERASE-RELATED"/>
    <property type="match status" value="1"/>
</dbReference>
<dbReference type="InterPro" id="IPR003362">
    <property type="entry name" value="Bact_transf"/>
</dbReference>
<dbReference type="AlphaFoldDB" id="A0A2S3U3Z6"/>
<feature type="domain" description="Bacterial sugar transferase" evidence="3">
    <location>
        <begin position="35"/>
        <end position="121"/>
    </location>
</feature>
<evidence type="ECO:0000256" key="2">
    <source>
        <dbReference type="SAM" id="Phobius"/>
    </source>
</evidence>
<dbReference type="Proteomes" id="UP000236990">
    <property type="component" value="Unassembled WGS sequence"/>
</dbReference>
<keyword evidence="2" id="KW-0812">Transmembrane</keyword>
<feature type="transmembrane region" description="Helical" evidence="2">
    <location>
        <begin position="40"/>
        <end position="61"/>
    </location>
</feature>
<organism evidence="4 5">
    <name type="scientific">Lactiplantibacillus plantarum subsp. plantarum</name>
    <dbReference type="NCBI Taxonomy" id="337330"/>
    <lineage>
        <taxon>Bacteria</taxon>
        <taxon>Bacillati</taxon>
        <taxon>Bacillota</taxon>
        <taxon>Bacilli</taxon>
        <taxon>Lactobacillales</taxon>
        <taxon>Lactobacillaceae</taxon>
        <taxon>Lactiplantibacillus</taxon>
    </lineage>
</organism>
<dbReference type="GO" id="GO:0047360">
    <property type="term" value="F:undecaprenyl-phosphate galactose phosphotransferase activity"/>
    <property type="evidence" value="ECO:0007669"/>
    <property type="project" value="UniProtKB-EC"/>
</dbReference>
<dbReference type="Pfam" id="PF02397">
    <property type="entry name" value="Bac_transf"/>
    <property type="match status" value="1"/>
</dbReference>
<comment type="similarity">
    <text evidence="1">Belongs to the bacterial sugar transferase family.</text>
</comment>
<keyword evidence="2" id="KW-0472">Membrane</keyword>
<gene>
    <name evidence="4" type="primary">rfbP</name>
    <name evidence="4" type="ORF">S101258_02540</name>
</gene>
<accession>A0A2S3U3Z6</accession>
<evidence type="ECO:0000313" key="4">
    <source>
        <dbReference type="EMBL" id="POD82463.1"/>
    </source>
</evidence>
<keyword evidence="2" id="KW-1133">Transmembrane helix</keyword>
<evidence type="ECO:0000259" key="3">
    <source>
        <dbReference type="Pfam" id="PF02397"/>
    </source>
</evidence>
<keyword evidence="4" id="KW-0808">Transferase</keyword>
<evidence type="ECO:0000313" key="5">
    <source>
        <dbReference type="Proteomes" id="UP000236990"/>
    </source>
</evidence>